<reference evidence="1" key="1">
    <citation type="submission" date="2024-09" db="EMBL/GenBank/DDBJ databases">
        <title>Black Yeasts Isolated from many extreme environments.</title>
        <authorList>
            <person name="Coleine C."/>
            <person name="Stajich J.E."/>
            <person name="Selbmann L."/>
        </authorList>
    </citation>
    <scope>NUCLEOTIDE SEQUENCE</scope>
    <source>
        <strain evidence="1">CCFEE 5737</strain>
    </source>
</reference>
<evidence type="ECO:0000313" key="2">
    <source>
        <dbReference type="Proteomes" id="UP001186974"/>
    </source>
</evidence>
<sequence>NLLQEQRFDDVPSSPEPPITTPHTRLWLTAISYHTAHAYPLAIKHYKRALRLHPPTPTRSKLWFNIAQAQRSLNDHYLAAQYLQQAVLLAPSEPLYWYALGAVAVEMRQWRKATKWFLACLCVVAPDVAGVKYVGESLEWEVETAEVTFWWRHCLARWKRREKGNGQMREGEEWLGVEASVSCMPEDLVFGPV</sequence>
<dbReference type="Proteomes" id="UP001186974">
    <property type="component" value="Unassembled WGS sequence"/>
</dbReference>
<name>A0ACC3DKZ6_9PEZI</name>
<evidence type="ECO:0000313" key="1">
    <source>
        <dbReference type="EMBL" id="KAK3077243.1"/>
    </source>
</evidence>
<dbReference type="EMBL" id="JAWDJW010003064">
    <property type="protein sequence ID" value="KAK3077243.1"/>
    <property type="molecule type" value="Genomic_DNA"/>
</dbReference>
<protein>
    <submittedName>
        <fullName evidence="1">Uncharacterized protein</fullName>
    </submittedName>
</protein>
<feature type="non-terminal residue" evidence="1">
    <location>
        <position position="1"/>
    </location>
</feature>
<keyword evidence="2" id="KW-1185">Reference proteome</keyword>
<proteinExistence type="predicted"/>
<gene>
    <name evidence="1" type="ORF">LTS18_010838</name>
</gene>
<accession>A0ACC3DKZ6</accession>
<organism evidence="1 2">
    <name type="scientific">Coniosporium uncinatum</name>
    <dbReference type="NCBI Taxonomy" id="93489"/>
    <lineage>
        <taxon>Eukaryota</taxon>
        <taxon>Fungi</taxon>
        <taxon>Dikarya</taxon>
        <taxon>Ascomycota</taxon>
        <taxon>Pezizomycotina</taxon>
        <taxon>Dothideomycetes</taxon>
        <taxon>Dothideomycetes incertae sedis</taxon>
        <taxon>Coniosporium</taxon>
    </lineage>
</organism>
<comment type="caution">
    <text evidence="1">The sequence shown here is derived from an EMBL/GenBank/DDBJ whole genome shotgun (WGS) entry which is preliminary data.</text>
</comment>